<feature type="compositionally biased region" description="Pro residues" evidence="1">
    <location>
        <begin position="51"/>
        <end position="70"/>
    </location>
</feature>
<dbReference type="Proteomes" id="UP000489600">
    <property type="component" value="Unassembled WGS sequence"/>
</dbReference>
<dbReference type="EMBL" id="CABITT030000008">
    <property type="protein sequence ID" value="VVB13496.1"/>
    <property type="molecule type" value="Genomic_DNA"/>
</dbReference>
<name>A0A565CIW8_9BRAS</name>
<evidence type="ECO:0000256" key="1">
    <source>
        <dbReference type="SAM" id="MobiDB-lite"/>
    </source>
</evidence>
<evidence type="ECO:0000313" key="3">
    <source>
        <dbReference type="Proteomes" id="UP000489600"/>
    </source>
</evidence>
<comment type="caution">
    <text evidence="2">The sequence shown here is derived from an EMBL/GenBank/DDBJ whole genome shotgun (WGS) entry which is preliminary data.</text>
</comment>
<reference evidence="2" key="1">
    <citation type="submission" date="2019-07" db="EMBL/GenBank/DDBJ databases">
        <authorList>
            <person name="Dittberner H."/>
        </authorList>
    </citation>
    <scope>NUCLEOTIDE SEQUENCE [LARGE SCALE GENOMIC DNA]</scope>
</reference>
<proteinExistence type="predicted"/>
<sequence length="83" mass="9141">MDYDEIFASFALTARRPDVSLTRSSPKSLLSPEQILSMVTSSEPQEHHQPPKPADPPDPPRVLPPIPGPLRPSHLPVLSIRPC</sequence>
<accession>A0A565CIW8</accession>
<gene>
    <name evidence="2" type="ORF">ANE_LOCUS23940</name>
</gene>
<protein>
    <submittedName>
        <fullName evidence="2">Uncharacterized protein</fullName>
    </submittedName>
</protein>
<organism evidence="2 3">
    <name type="scientific">Arabis nemorensis</name>
    <dbReference type="NCBI Taxonomy" id="586526"/>
    <lineage>
        <taxon>Eukaryota</taxon>
        <taxon>Viridiplantae</taxon>
        <taxon>Streptophyta</taxon>
        <taxon>Embryophyta</taxon>
        <taxon>Tracheophyta</taxon>
        <taxon>Spermatophyta</taxon>
        <taxon>Magnoliopsida</taxon>
        <taxon>eudicotyledons</taxon>
        <taxon>Gunneridae</taxon>
        <taxon>Pentapetalae</taxon>
        <taxon>rosids</taxon>
        <taxon>malvids</taxon>
        <taxon>Brassicales</taxon>
        <taxon>Brassicaceae</taxon>
        <taxon>Arabideae</taxon>
        <taxon>Arabis</taxon>
    </lineage>
</organism>
<feature type="region of interest" description="Disordered" evidence="1">
    <location>
        <begin position="39"/>
        <end position="83"/>
    </location>
</feature>
<keyword evidence="3" id="KW-1185">Reference proteome</keyword>
<dbReference type="AlphaFoldDB" id="A0A565CIW8"/>
<evidence type="ECO:0000313" key="2">
    <source>
        <dbReference type="EMBL" id="VVB13496.1"/>
    </source>
</evidence>